<keyword evidence="1" id="KW-1133">Transmembrane helix</keyword>
<dbReference type="RefSeq" id="WP_303680235.1">
    <property type="nucleotide sequence ID" value="NZ_CAUDUD010000017.1"/>
</dbReference>
<reference evidence="3 4" key="1">
    <citation type="journal article" date="2016" name="Nat. Biotechnol.">
        <title>Measurement of bacterial replication rates in microbial communities.</title>
        <authorList>
            <person name="Brown C.T."/>
            <person name="Olm M.R."/>
            <person name="Thomas B.C."/>
            <person name="Banfield J.F."/>
        </authorList>
    </citation>
    <scope>NUCLEOTIDE SEQUENCE [LARGE SCALE GENOMIC DNA]</scope>
    <source>
        <strain evidence="3">46_33</strain>
    </source>
</reference>
<feature type="transmembrane region" description="Helical" evidence="1">
    <location>
        <begin position="177"/>
        <end position="197"/>
    </location>
</feature>
<evidence type="ECO:0000313" key="4">
    <source>
        <dbReference type="Proteomes" id="UP000186777"/>
    </source>
</evidence>
<feature type="transmembrane region" description="Helical" evidence="1">
    <location>
        <begin position="56"/>
        <end position="82"/>
    </location>
</feature>
<dbReference type="Pfam" id="PF01569">
    <property type="entry name" value="PAP2"/>
    <property type="match status" value="1"/>
</dbReference>
<keyword evidence="1" id="KW-0472">Membrane</keyword>
<dbReference type="InterPro" id="IPR036938">
    <property type="entry name" value="PAP2/HPO_sf"/>
</dbReference>
<evidence type="ECO:0000313" key="3">
    <source>
        <dbReference type="EMBL" id="OLA36763.1"/>
    </source>
</evidence>
<name>A0A1Q6R333_9FIRM</name>
<evidence type="ECO:0000256" key="1">
    <source>
        <dbReference type="SAM" id="Phobius"/>
    </source>
</evidence>
<dbReference type="STRING" id="626940.BHW43_08605"/>
<dbReference type="AlphaFoldDB" id="A0A1Q6R333"/>
<dbReference type="SUPFAM" id="SSF48317">
    <property type="entry name" value="Acid phosphatase/Vanadium-dependent haloperoxidase"/>
    <property type="match status" value="1"/>
</dbReference>
<comment type="caution">
    <text evidence="3">The sequence shown here is derived from an EMBL/GenBank/DDBJ whole genome shotgun (WGS) entry which is preliminary data.</text>
</comment>
<evidence type="ECO:0000259" key="2">
    <source>
        <dbReference type="SMART" id="SM00014"/>
    </source>
</evidence>
<dbReference type="EMBL" id="MNTG01000040">
    <property type="protein sequence ID" value="OLA36763.1"/>
    <property type="molecule type" value="Genomic_DNA"/>
</dbReference>
<gene>
    <name evidence="3" type="ORF">BHW43_08605</name>
</gene>
<dbReference type="Proteomes" id="UP000186777">
    <property type="component" value="Unassembled WGS sequence"/>
</dbReference>
<feature type="transmembrane region" description="Helical" evidence="1">
    <location>
        <begin position="7"/>
        <end position="26"/>
    </location>
</feature>
<dbReference type="SMART" id="SM00014">
    <property type="entry name" value="acidPPc"/>
    <property type="match status" value="1"/>
</dbReference>
<dbReference type="InterPro" id="IPR000326">
    <property type="entry name" value="PAP2/HPO"/>
</dbReference>
<sequence>MKKNNLIWIIICNILGALLLGSWLASTPTAGYHGPWLALDQSVFYFFNQKLAQGTAFTYFIAFVNLRAFDVVAFVAMLAIFYSYYRKSNVEGKRWLFCIGVAMLVSAVIIKQFDKLLPIDRASASVYFDQLYHNVNWVSQLSGWPAKDRSGSSFPGDHGMMLLIFAVYMWKYIGKDAFIKAMAVFIIFSLPRIMGGAHWFTDVFVGSVSFVLLVLSWILLTPLADIFIGWLEQKLPLRWFVKKRE</sequence>
<feature type="transmembrane region" description="Helical" evidence="1">
    <location>
        <begin position="152"/>
        <end position="170"/>
    </location>
</feature>
<dbReference type="CDD" id="cd01610">
    <property type="entry name" value="PAP2_like"/>
    <property type="match status" value="1"/>
</dbReference>
<accession>A0A1Q6R333</accession>
<organism evidence="3 4">
    <name type="scientific">Phascolarctobacterium succinatutens</name>
    <dbReference type="NCBI Taxonomy" id="626940"/>
    <lineage>
        <taxon>Bacteria</taxon>
        <taxon>Bacillati</taxon>
        <taxon>Bacillota</taxon>
        <taxon>Negativicutes</taxon>
        <taxon>Acidaminococcales</taxon>
        <taxon>Acidaminococcaceae</taxon>
        <taxon>Phascolarctobacterium</taxon>
    </lineage>
</organism>
<protein>
    <recommendedName>
        <fullName evidence="2">Phosphatidic acid phosphatase type 2/haloperoxidase domain-containing protein</fullName>
    </recommendedName>
</protein>
<proteinExistence type="predicted"/>
<feature type="transmembrane region" description="Helical" evidence="1">
    <location>
        <begin position="203"/>
        <end position="228"/>
    </location>
</feature>
<feature type="transmembrane region" description="Helical" evidence="1">
    <location>
        <begin position="94"/>
        <end position="113"/>
    </location>
</feature>
<keyword evidence="1" id="KW-0812">Transmembrane</keyword>
<feature type="domain" description="Phosphatidic acid phosphatase type 2/haloperoxidase" evidence="2">
    <location>
        <begin position="90"/>
        <end position="218"/>
    </location>
</feature>